<evidence type="ECO:0000313" key="1">
    <source>
        <dbReference type="EMBL" id="TFY74855.1"/>
    </source>
</evidence>
<evidence type="ECO:0000313" key="2">
    <source>
        <dbReference type="Proteomes" id="UP000298061"/>
    </source>
</evidence>
<dbReference type="AlphaFoldDB" id="A0A4Y9ZJT6"/>
<dbReference type="OrthoDB" id="5598396at2759"/>
<protein>
    <submittedName>
        <fullName evidence="1">Uncharacterized protein</fullName>
    </submittedName>
</protein>
<sequence>MQLADVLTVYSSSEDYDDLLFTSILGTAFHGLMHLGELIWLDHHALQDWQRIIREICKCYIAL</sequence>
<comment type="caution">
    <text evidence="1">The sequence shown here is derived from an EMBL/GenBank/DDBJ whole genome shotgun (WGS) entry which is preliminary data.</text>
</comment>
<proteinExistence type="predicted"/>
<keyword evidence="2" id="KW-1185">Reference proteome</keyword>
<gene>
    <name evidence="1" type="ORF">EWM64_g9157</name>
</gene>
<accession>A0A4Y9ZJT6</accession>
<reference evidence="1 2" key="1">
    <citation type="submission" date="2019-02" db="EMBL/GenBank/DDBJ databases">
        <title>Genome sequencing of the rare red list fungi Hericium alpestre (H. flagellum).</title>
        <authorList>
            <person name="Buettner E."/>
            <person name="Kellner H."/>
        </authorList>
    </citation>
    <scope>NUCLEOTIDE SEQUENCE [LARGE SCALE GENOMIC DNA]</scope>
    <source>
        <strain evidence="1 2">DSM 108284</strain>
    </source>
</reference>
<organism evidence="1 2">
    <name type="scientific">Hericium alpestre</name>
    <dbReference type="NCBI Taxonomy" id="135208"/>
    <lineage>
        <taxon>Eukaryota</taxon>
        <taxon>Fungi</taxon>
        <taxon>Dikarya</taxon>
        <taxon>Basidiomycota</taxon>
        <taxon>Agaricomycotina</taxon>
        <taxon>Agaricomycetes</taxon>
        <taxon>Russulales</taxon>
        <taxon>Hericiaceae</taxon>
        <taxon>Hericium</taxon>
    </lineage>
</organism>
<name>A0A4Y9ZJT6_9AGAM</name>
<dbReference type="Proteomes" id="UP000298061">
    <property type="component" value="Unassembled WGS sequence"/>
</dbReference>
<dbReference type="EMBL" id="SFCI01001840">
    <property type="protein sequence ID" value="TFY74855.1"/>
    <property type="molecule type" value="Genomic_DNA"/>
</dbReference>